<dbReference type="AlphaFoldDB" id="A0AAV4Y2R0"/>
<evidence type="ECO:0000313" key="2">
    <source>
        <dbReference type="Proteomes" id="UP001054945"/>
    </source>
</evidence>
<protein>
    <submittedName>
        <fullName evidence="1">Uncharacterized protein</fullName>
    </submittedName>
</protein>
<dbReference type="Proteomes" id="UP001054945">
    <property type="component" value="Unassembled WGS sequence"/>
</dbReference>
<keyword evidence="2" id="KW-1185">Reference proteome</keyword>
<reference evidence="1 2" key="1">
    <citation type="submission" date="2021-06" db="EMBL/GenBank/DDBJ databases">
        <title>Caerostris extrusa draft genome.</title>
        <authorList>
            <person name="Kono N."/>
            <person name="Arakawa K."/>
        </authorList>
    </citation>
    <scope>NUCLEOTIDE SEQUENCE [LARGE SCALE GENOMIC DNA]</scope>
</reference>
<sequence>MDNLQLGNEIDLPIPPEIGVSSTDSLSFECNPEAVDICLHIPSGVTFHCLSGFAWHPLHSTARWSVPLGGNLHIVHHSEVDKTQTEKHVCSHLQPKRESLFC</sequence>
<evidence type="ECO:0000313" key="1">
    <source>
        <dbReference type="EMBL" id="GIZ01443.1"/>
    </source>
</evidence>
<organism evidence="1 2">
    <name type="scientific">Caerostris extrusa</name>
    <name type="common">Bark spider</name>
    <name type="synonym">Caerostris bankana</name>
    <dbReference type="NCBI Taxonomy" id="172846"/>
    <lineage>
        <taxon>Eukaryota</taxon>
        <taxon>Metazoa</taxon>
        <taxon>Ecdysozoa</taxon>
        <taxon>Arthropoda</taxon>
        <taxon>Chelicerata</taxon>
        <taxon>Arachnida</taxon>
        <taxon>Araneae</taxon>
        <taxon>Araneomorphae</taxon>
        <taxon>Entelegynae</taxon>
        <taxon>Araneoidea</taxon>
        <taxon>Araneidae</taxon>
        <taxon>Caerostris</taxon>
    </lineage>
</organism>
<gene>
    <name evidence="1" type="ORF">CEXT_487981</name>
</gene>
<proteinExistence type="predicted"/>
<dbReference type="EMBL" id="BPLR01018668">
    <property type="protein sequence ID" value="GIZ01443.1"/>
    <property type="molecule type" value="Genomic_DNA"/>
</dbReference>
<comment type="caution">
    <text evidence="1">The sequence shown here is derived from an EMBL/GenBank/DDBJ whole genome shotgun (WGS) entry which is preliminary data.</text>
</comment>
<name>A0AAV4Y2R0_CAEEX</name>
<accession>A0AAV4Y2R0</accession>